<evidence type="ECO:0000313" key="4">
    <source>
        <dbReference type="Proteomes" id="UP000830198"/>
    </source>
</evidence>
<keyword evidence="4" id="KW-1185">Reference proteome</keyword>
<evidence type="ECO:0000256" key="1">
    <source>
        <dbReference type="SAM" id="Phobius"/>
    </source>
</evidence>
<keyword evidence="1" id="KW-0472">Membrane</keyword>
<reference evidence="3 4" key="1">
    <citation type="submission" date="2022-04" db="EMBL/GenBank/DDBJ databases">
        <title>The arsenic-methylating capacity of Chitinophaga filiformis YT5 during chitin decomposition.</title>
        <authorList>
            <person name="Chen G."/>
            <person name="Liang Y."/>
        </authorList>
    </citation>
    <scope>NUCLEOTIDE SEQUENCE [LARGE SCALE GENOMIC DNA]</scope>
    <source>
        <strain evidence="3 4">YT5</strain>
    </source>
</reference>
<feature type="signal peptide" evidence="2">
    <location>
        <begin position="1"/>
        <end position="21"/>
    </location>
</feature>
<sequence>MQIRNTLMTLLCMSLPLFVQAQTDSSAIKRKISKSKKPVNVTRLELVYKSRTIQTFHTAYDLSRTGSNGGIRSYEAPTTSTIEVRYIRINDRELKRLDRRGNILRPYYAKAPLANEQLRLMNRERRIGALEGWPLVGVGTGFTFAGLGAAASKLSENDNSNPSIAKAFVYGIPGLAMIAGGILLRRYHNKKADNHLERSLEIYNMQYYKPVKPDTTVNRAGNTDSAAIKSLIPIN</sequence>
<dbReference type="Proteomes" id="UP000830198">
    <property type="component" value="Chromosome"/>
</dbReference>
<keyword evidence="1" id="KW-0812">Transmembrane</keyword>
<keyword evidence="2" id="KW-0732">Signal</keyword>
<accession>A0ABY4HYI2</accession>
<feature type="transmembrane region" description="Helical" evidence="1">
    <location>
        <begin position="167"/>
        <end position="184"/>
    </location>
</feature>
<protein>
    <submittedName>
        <fullName evidence="3">Uncharacterized protein</fullName>
    </submittedName>
</protein>
<organism evidence="3 4">
    <name type="scientific">Chitinophaga filiformis</name>
    <name type="common">Myxococcus filiformis</name>
    <name type="synonym">Flexibacter filiformis</name>
    <dbReference type="NCBI Taxonomy" id="104663"/>
    <lineage>
        <taxon>Bacteria</taxon>
        <taxon>Pseudomonadati</taxon>
        <taxon>Bacteroidota</taxon>
        <taxon>Chitinophagia</taxon>
        <taxon>Chitinophagales</taxon>
        <taxon>Chitinophagaceae</taxon>
        <taxon>Chitinophaga</taxon>
    </lineage>
</organism>
<dbReference type="EMBL" id="CP095855">
    <property type="protein sequence ID" value="UPK67516.1"/>
    <property type="molecule type" value="Genomic_DNA"/>
</dbReference>
<evidence type="ECO:0000256" key="2">
    <source>
        <dbReference type="SAM" id="SignalP"/>
    </source>
</evidence>
<keyword evidence="1" id="KW-1133">Transmembrane helix</keyword>
<proteinExistence type="predicted"/>
<gene>
    <name evidence="3" type="ORF">MYF79_21460</name>
</gene>
<feature type="chain" id="PRO_5045149829" evidence="2">
    <location>
        <begin position="22"/>
        <end position="235"/>
    </location>
</feature>
<dbReference type="RefSeq" id="WP_247809893.1">
    <property type="nucleotide sequence ID" value="NZ_CP095855.1"/>
</dbReference>
<evidence type="ECO:0000313" key="3">
    <source>
        <dbReference type="EMBL" id="UPK67516.1"/>
    </source>
</evidence>
<name>A0ABY4HYI2_CHIFI</name>